<keyword evidence="3" id="KW-1185">Reference proteome</keyword>
<dbReference type="RefSeq" id="XP_040726745.1">
    <property type="nucleotide sequence ID" value="XM_040871035.1"/>
</dbReference>
<feature type="region of interest" description="Disordered" evidence="1">
    <location>
        <begin position="264"/>
        <end position="284"/>
    </location>
</feature>
<evidence type="ECO:0000256" key="1">
    <source>
        <dbReference type="SAM" id="MobiDB-lite"/>
    </source>
</evidence>
<dbReference type="OrthoDB" id="5423707at2759"/>
<reference evidence="2 3" key="1">
    <citation type="submission" date="2016-07" db="EMBL/GenBank/DDBJ databases">
        <title>Pervasive Adenine N6-methylation of Active Genes in Fungi.</title>
        <authorList>
            <consortium name="DOE Joint Genome Institute"/>
            <person name="Mondo S.J."/>
            <person name="Dannebaum R.O."/>
            <person name="Kuo R.C."/>
            <person name="Labutti K."/>
            <person name="Haridas S."/>
            <person name="Kuo A."/>
            <person name="Salamov A."/>
            <person name="Ahrendt S.R."/>
            <person name="Lipzen A."/>
            <person name="Sullivan W."/>
            <person name="Andreopoulos W.B."/>
            <person name="Clum A."/>
            <person name="Lindquist E."/>
            <person name="Daum C."/>
            <person name="Ramamoorthy G.K."/>
            <person name="Gryganskyi A."/>
            <person name="Culley D."/>
            <person name="Magnuson J.K."/>
            <person name="James T.Y."/>
            <person name="O'Malley M.A."/>
            <person name="Stajich J.E."/>
            <person name="Spatafora J.W."/>
            <person name="Visel A."/>
            <person name="Grigoriev I.V."/>
        </authorList>
    </citation>
    <scope>NUCLEOTIDE SEQUENCE [LARGE SCALE GENOMIC DNA]</scope>
    <source>
        <strain evidence="2 3">12-1054</strain>
    </source>
</reference>
<gene>
    <name evidence="2" type="ORF">BCR37DRAFT_391679</name>
</gene>
<protein>
    <recommendedName>
        <fullName evidence="4">U3 snoRNA associated-domain-containing protein</fullName>
    </recommendedName>
</protein>
<feature type="region of interest" description="Disordered" evidence="1">
    <location>
        <begin position="307"/>
        <end position="345"/>
    </location>
</feature>
<feature type="compositionally biased region" description="Basic residues" evidence="1">
    <location>
        <begin position="195"/>
        <end position="205"/>
    </location>
</feature>
<sequence>MPPSEALVAIDMHDSHEVEVVDPGAAPLPKSKKRKSIAPETDTPRGAADRFEDARETPFTLRKKRQDGEMSPATPVGKRQEVFADLRKSKLSSAATHREVESDDAFETADEHAASDDIHEADQEGTASATISPELDSAHAIEAIPSLSVSGESDDSDDEDDAPEAVSNKVQADQVKAHEDAVATTLKRKEDEAKRKRQARNAALKKQKDQSKASKRPSAPSLPQASIEGLEEEDSATQATPKKQAIPRFLPDEILNAAPIAVQPPSEQVTSMQKEHRSQSQAVHKRFDREVTQVKRGNVLVKKLAKQRTDLAPKRNATTANTKHQWLYARNADAKGRRPLKKPLM</sequence>
<dbReference type="Proteomes" id="UP000193685">
    <property type="component" value="Unassembled WGS sequence"/>
</dbReference>
<feature type="compositionally biased region" description="Basic and acidic residues" evidence="1">
    <location>
        <begin position="47"/>
        <end position="56"/>
    </location>
</feature>
<dbReference type="GO" id="GO:0006364">
    <property type="term" value="P:rRNA processing"/>
    <property type="evidence" value="ECO:0007669"/>
    <property type="project" value="InterPro"/>
</dbReference>
<dbReference type="AlphaFoldDB" id="A0A1Y2FLU9"/>
<proteinExistence type="predicted"/>
<evidence type="ECO:0000313" key="2">
    <source>
        <dbReference type="EMBL" id="ORY84962.1"/>
    </source>
</evidence>
<dbReference type="Pfam" id="PF08297">
    <property type="entry name" value="U3_snoRNA_assoc"/>
    <property type="match status" value="1"/>
</dbReference>
<dbReference type="InterPro" id="IPR013268">
    <property type="entry name" value="UTP16"/>
</dbReference>
<feature type="compositionally biased region" description="Acidic residues" evidence="1">
    <location>
        <begin position="152"/>
        <end position="163"/>
    </location>
</feature>
<dbReference type="EMBL" id="MCFI01000005">
    <property type="protein sequence ID" value="ORY84962.1"/>
    <property type="molecule type" value="Genomic_DNA"/>
</dbReference>
<evidence type="ECO:0008006" key="4">
    <source>
        <dbReference type="Google" id="ProtNLM"/>
    </source>
</evidence>
<accession>A0A1Y2FLU9</accession>
<dbReference type="GeneID" id="63787634"/>
<feature type="compositionally biased region" description="Basic and acidic residues" evidence="1">
    <location>
        <begin position="78"/>
        <end position="88"/>
    </location>
</feature>
<feature type="region of interest" description="Disordered" evidence="1">
    <location>
        <begin position="11"/>
        <end position="248"/>
    </location>
</feature>
<dbReference type="GO" id="GO:0030515">
    <property type="term" value="F:snoRNA binding"/>
    <property type="evidence" value="ECO:0007669"/>
    <property type="project" value="InterPro"/>
</dbReference>
<evidence type="ECO:0000313" key="3">
    <source>
        <dbReference type="Proteomes" id="UP000193685"/>
    </source>
</evidence>
<feature type="compositionally biased region" description="Basic and acidic residues" evidence="1">
    <location>
        <begin position="109"/>
        <end position="122"/>
    </location>
</feature>
<organism evidence="2 3">
    <name type="scientific">Protomyces lactucae-debilis</name>
    <dbReference type="NCBI Taxonomy" id="2754530"/>
    <lineage>
        <taxon>Eukaryota</taxon>
        <taxon>Fungi</taxon>
        <taxon>Dikarya</taxon>
        <taxon>Ascomycota</taxon>
        <taxon>Taphrinomycotina</taxon>
        <taxon>Taphrinomycetes</taxon>
        <taxon>Taphrinales</taxon>
        <taxon>Protomycetaceae</taxon>
        <taxon>Protomyces</taxon>
    </lineage>
</organism>
<comment type="caution">
    <text evidence="2">The sequence shown here is derived from an EMBL/GenBank/DDBJ whole genome shotgun (WGS) entry which is preliminary data.</text>
</comment>
<feature type="compositionally biased region" description="Basic and acidic residues" evidence="1">
    <location>
        <begin position="175"/>
        <end position="194"/>
    </location>
</feature>
<name>A0A1Y2FLU9_PROLT</name>